<reference evidence="1 2" key="1">
    <citation type="submission" date="2019-08" db="EMBL/GenBank/DDBJ databases">
        <authorList>
            <person name="Duncan S."/>
            <person name="Walker A."/>
        </authorList>
    </citation>
    <scope>NUCLEOTIDE SEQUENCE [LARGE SCALE GENOMIC DNA]</scope>
    <source>
        <strain evidence="1 2">L2-21</strain>
    </source>
</reference>
<proteinExistence type="predicted"/>
<name>A0A5S4VBJ7_9FIRM</name>
<dbReference type="InterPro" id="IPR026906">
    <property type="entry name" value="LRR_5"/>
</dbReference>
<dbReference type="PANTHER" id="PTHR45661">
    <property type="entry name" value="SURFACE ANTIGEN"/>
    <property type="match status" value="1"/>
</dbReference>
<dbReference type="SUPFAM" id="SSF52058">
    <property type="entry name" value="L domain-like"/>
    <property type="match status" value="1"/>
</dbReference>
<organism evidence="1 2">
    <name type="scientific">Agathobacter rectalis</name>
    <dbReference type="NCBI Taxonomy" id="39491"/>
    <lineage>
        <taxon>Bacteria</taxon>
        <taxon>Bacillati</taxon>
        <taxon>Bacillota</taxon>
        <taxon>Clostridia</taxon>
        <taxon>Lachnospirales</taxon>
        <taxon>Lachnospiraceae</taxon>
        <taxon>Agathobacter</taxon>
    </lineage>
</organism>
<dbReference type="Proteomes" id="UP000324325">
    <property type="component" value="Unassembled WGS sequence"/>
</dbReference>
<dbReference type="InterPro" id="IPR053139">
    <property type="entry name" value="Surface_bspA-like"/>
</dbReference>
<gene>
    <name evidence="1" type="ORF">FYL37_14705</name>
</gene>
<evidence type="ECO:0000313" key="2">
    <source>
        <dbReference type="Proteomes" id="UP000324325"/>
    </source>
</evidence>
<protein>
    <submittedName>
        <fullName evidence="1">Leucine-rich repeat domain-containing protein</fullName>
    </submittedName>
</protein>
<sequence length="779" mass="87794">MEDMKKQMTKKITSILIMLIMLITLFPTRVTVQADDELATVSTGKYNDYEYRVNDKNEVIITKYSGTETDVVTPKVIDNKPVVGIGVNAFVCLCNLQTLTISEGVRFFEGILTDEDDNLKQINLPSTLSIGKISGSFITGCNGISGYCPALEDIFIAPGNPYLCKENGIIYDKNKTMVICSTPKTQLGSVVLPDTVNYIDDMAFNYNDTLTSIQIPDKVTYIGYWAFNNCTNLQYVNIPRSVKMIGQYAFHQTRIQSLYIPKEVGNVGIKGDVFSPCMGDGIKNIIVENGNPYFKVVDGALIYNNRIQLYASGNEQTSYTMPDYVTGIAWMAFCGAYNLKYISLSKRLEEIPYGAFDNCIHLKKIIIPEGIKKIDNNAFWNCYDLQKIGLPQSLTQIGNDVFANVYGKMDIYYPGSQSKWNSLSKGNSFDDINATYHFNFDLSNGFRDENEIKPLGYSVSLSDRVSMNVYMQVPDDIFDSMNAVVRFTYRDAKAGTRIVDKPITEFIRTTYENKDVIKMTCEVNIAELTSPVGIQTLRPDGTESNKCECCVQTYAKQVISDKDTYKDLVPVVEALMSYGSYAQKYFGVNTDNLADAGIDMSDMSETIETIKDDELSAKLTLNGFFTEGAIKNFNNEDFEYIGMSLVCGSAIDAKAYFSNKNNLSLEQIKNKYSIVMNNDDSTAINEENYEISADNSLICIKIKNIGPSKLYRNFHMYFTNKSNDETTSGVVRPYWYINKVIQSPTADADLKNLCKAMYIYNNAERQYFMNHIWDNWGRA</sequence>
<dbReference type="Pfam" id="PF13306">
    <property type="entry name" value="LRR_5"/>
    <property type="match status" value="3"/>
</dbReference>
<dbReference type="AlphaFoldDB" id="A0A5S4VBJ7"/>
<accession>A0A5S4VBJ7</accession>
<dbReference type="InterPro" id="IPR032675">
    <property type="entry name" value="LRR_dom_sf"/>
</dbReference>
<dbReference type="Gene3D" id="3.80.10.10">
    <property type="entry name" value="Ribonuclease Inhibitor"/>
    <property type="match status" value="1"/>
</dbReference>
<reference evidence="1 2" key="2">
    <citation type="submission" date="2019-09" db="EMBL/GenBank/DDBJ databases">
        <title>Strain-level analysis of Eubacterium rectale using genomes from metagenomes.</title>
        <authorList>
            <person name="Karcher N."/>
            <person name="Segata N."/>
        </authorList>
    </citation>
    <scope>NUCLEOTIDE SEQUENCE [LARGE SCALE GENOMIC DNA]</scope>
    <source>
        <strain evidence="1 2">L2-21</strain>
    </source>
</reference>
<comment type="caution">
    <text evidence="1">The sequence shown here is derived from an EMBL/GenBank/DDBJ whole genome shotgun (WGS) entry which is preliminary data.</text>
</comment>
<dbReference type="EMBL" id="VSTG01000029">
    <property type="protein sequence ID" value="TYL55581.1"/>
    <property type="molecule type" value="Genomic_DNA"/>
</dbReference>
<dbReference type="PANTHER" id="PTHR45661:SF3">
    <property type="entry name" value="IG-LIKE DOMAIN-CONTAINING PROTEIN"/>
    <property type="match status" value="1"/>
</dbReference>
<evidence type="ECO:0000313" key="1">
    <source>
        <dbReference type="EMBL" id="TYL55581.1"/>
    </source>
</evidence>